<dbReference type="FunFam" id="3.40.1380.10:FF:000006">
    <property type="entry name" value="ATP synthase gamma chain"/>
    <property type="match status" value="1"/>
</dbReference>
<keyword evidence="7" id="KW-0472">Membrane</keyword>
<dbReference type="NCBIfam" id="TIGR01146">
    <property type="entry name" value="ATPsyn_F1gamma"/>
    <property type="match status" value="1"/>
</dbReference>
<dbReference type="GO" id="GO:0046933">
    <property type="term" value="F:proton-transporting ATP synthase activity, rotational mechanism"/>
    <property type="evidence" value="ECO:0007669"/>
    <property type="project" value="InterPro"/>
</dbReference>
<keyword evidence="4" id="KW-0813">Transport</keyword>
<name>I0ZA63_COCSC</name>
<keyword evidence="6" id="KW-0406">Ion transport</keyword>
<evidence type="ECO:0000313" key="12">
    <source>
        <dbReference type="Proteomes" id="UP000007264"/>
    </source>
</evidence>
<organism evidence="11 12">
    <name type="scientific">Coccomyxa subellipsoidea (strain C-169)</name>
    <name type="common">Green microalga</name>
    <dbReference type="NCBI Taxonomy" id="574566"/>
    <lineage>
        <taxon>Eukaryota</taxon>
        <taxon>Viridiplantae</taxon>
        <taxon>Chlorophyta</taxon>
        <taxon>core chlorophytes</taxon>
        <taxon>Trebouxiophyceae</taxon>
        <taxon>Trebouxiophyceae incertae sedis</taxon>
        <taxon>Coccomyxaceae</taxon>
        <taxon>Coccomyxa</taxon>
        <taxon>Coccomyxa subellipsoidea</taxon>
    </lineage>
</organism>
<dbReference type="Gene3D" id="1.10.287.80">
    <property type="entry name" value="ATP synthase, gamma subunit, helix hairpin domain"/>
    <property type="match status" value="2"/>
</dbReference>
<sequence>MASFSAAMGCGQINGSVRSKAIQGDASFVAPRRAAPLQQRGALQVCAGLKDTRDRINSVKNTMKITDAMKLVAAAKVRRAQDAVVNGRPFAENLVKVLYGVNQRLRVEDVDSPLVNIRPVKTVLLVIVTGDRGLCGGYNNFVIKKAEKRNAELRQMGVDVKLVTVGKKGEKYFKRRADRFNIIANYGLGATPTTKEAQAIADELYADFVSEEVDKVEMIYTKFVSLISSDPVVQTLLPLTPQGEICDIEGRCVDAAEDELFTLTTKEGKLTLEREKVTMDTSDFDAGLIFEQDPVQIIDALLPLYLNSTLLRSLQEALASELAARMNAMNSASDNAKELKKKLTLQYNRKRQAMITSQIIEIVSGANA</sequence>
<dbReference type="HAMAP" id="MF_00815">
    <property type="entry name" value="ATP_synth_gamma_bact"/>
    <property type="match status" value="1"/>
</dbReference>
<comment type="function">
    <text evidence="1">Produces ATP from ADP in the presence of a proton gradient across the membrane. The gamma chain is believed to be important in regulating ATPase activity and the flow of protons through the CF(0) complex.</text>
</comment>
<dbReference type="STRING" id="574566.I0ZA63"/>
<evidence type="ECO:0000256" key="3">
    <source>
        <dbReference type="ARBA" id="ARBA00007681"/>
    </source>
</evidence>
<comment type="subcellular location">
    <subcellularLocation>
        <location evidence="2">Plastid</location>
        <location evidence="2">Chloroplast thylakoid membrane</location>
        <topology evidence="2">Peripheral membrane protein</topology>
    </subcellularLocation>
</comment>
<dbReference type="GO" id="GO:0009535">
    <property type="term" value="C:chloroplast thylakoid membrane"/>
    <property type="evidence" value="ECO:0007669"/>
    <property type="project" value="UniProtKB-SubCell"/>
</dbReference>
<accession>I0ZA63</accession>
<evidence type="ECO:0000256" key="4">
    <source>
        <dbReference type="ARBA" id="ARBA00022448"/>
    </source>
</evidence>
<dbReference type="FunFam" id="1.10.287.80:FF:000004">
    <property type="entry name" value="ATP synthase gamma chain, chloroplastic"/>
    <property type="match status" value="1"/>
</dbReference>
<dbReference type="SUPFAM" id="SSF52943">
    <property type="entry name" value="ATP synthase (F1-ATPase), gamma subunit"/>
    <property type="match status" value="1"/>
</dbReference>
<dbReference type="NCBIfam" id="NF004145">
    <property type="entry name" value="PRK05621.1-2"/>
    <property type="match status" value="1"/>
</dbReference>
<gene>
    <name evidence="11" type="ORF">COCSUDRAFT_52193</name>
</gene>
<evidence type="ECO:0000256" key="7">
    <source>
        <dbReference type="ARBA" id="ARBA00023136"/>
    </source>
</evidence>
<evidence type="ECO:0000256" key="5">
    <source>
        <dbReference type="ARBA" id="ARBA00022781"/>
    </source>
</evidence>
<dbReference type="OrthoDB" id="239812at2759"/>
<dbReference type="AlphaFoldDB" id="I0ZA63"/>
<dbReference type="Pfam" id="PF00231">
    <property type="entry name" value="ATP-synt"/>
    <property type="match status" value="1"/>
</dbReference>
<dbReference type="PANTHER" id="PTHR11693">
    <property type="entry name" value="ATP SYNTHASE GAMMA CHAIN"/>
    <property type="match status" value="1"/>
</dbReference>
<dbReference type="GO" id="GO:0045259">
    <property type="term" value="C:proton-transporting ATP synthase complex"/>
    <property type="evidence" value="ECO:0007669"/>
    <property type="project" value="UniProtKB-KW"/>
</dbReference>
<dbReference type="Proteomes" id="UP000007264">
    <property type="component" value="Unassembled WGS sequence"/>
</dbReference>
<keyword evidence="8" id="KW-0139">CF(1)</keyword>
<proteinExistence type="inferred from homology"/>
<dbReference type="FunFam" id="1.10.287.80:FF:000003">
    <property type="entry name" value="ATP synthase gamma chain, chloroplastic"/>
    <property type="match status" value="1"/>
</dbReference>
<dbReference type="PANTHER" id="PTHR11693:SF41">
    <property type="entry name" value="ATP SYNTHASE GAMMA CHAIN, CHLOROPLASTIC"/>
    <property type="match status" value="1"/>
</dbReference>
<dbReference type="CDD" id="cd12151">
    <property type="entry name" value="F1-ATPase_gamma"/>
    <property type="match status" value="1"/>
</dbReference>
<evidence type="ECO:0000256" key="1">
    <source>
        <dbReference type="ARBA" id="ARBA00003456"/>
    </source>
</evidence>
<keyword evidence="9" id="KW-0066">ATP synthesis</keyword>
<evidence type="ECO:0000256" key="8">
    <source>
        <dbReference type="ARBA" id="ARBA00023196"/>
    </source>
</evidence>
<comment type="caution">
    <text evidence="11">The sequence shown here is derived from an EMBL/GenBank/DDBJ whole genome shotgun (WGS) entry which is preliminary data.</text>
</comment>
<comment type="similarity">
    <text evidence="3">Belongs to the ATPase gamma chain family.</text>
</comment>
<dbReference type="PRINTS" id="PR00126">
    <property type="entry name" value="ATPASEGAMMA"/>
</dbReference>
<dbReference type="KEGG" id="csl:COCSUDRAFT_52193"/>
<reference evidence="11 12" key="1">
    <citation type="journal article" date="2012" name="Genome Biol.">
        <title>The genome of the polar eukaryotic microalga coccomyxa subellipsoidea reveals traits of cold adaptation.</title>
        <authorList>
            <person name="Blanc G."/>
            <person name="Agarkova I."/>
            <person name="Grimwood J."/>
            <person name="Kuo A."/>
            <person name="Brueggeman A."/>
            <person name="Dunigan D."/>
            <person name="Gurnon J."/>
            <person name="Ladunga I."/>
            <person name="Lindquist E."/>
            <person name="Lucas S."/>
            <person name="Pangilinan J."/>
            <person name="Proschold T."/>
            <person name="Salamov A."/>
            <person name="Schmutz J."/>
            <person name="Weeks D."/>
            <person name="Yamada T."/>
            <person name="Claverie J.M."/>
            <person name="Grigoriev I."/>
            <person name="Van Etten J."/>
            <person name="Lomsadze A."/>
            <person name="Borodovsky M."/>
        </authorList>
    </citation>
    <scope>NUCLEOTIDE SEQUENCE [LARGE SCALE GENOMIC DNA]</scope>
    <source>
        <strain evidence="11 12">C-169</strain>
    </source>
</reference>
<dbReference type="EMBL" id="AGSI01000001">
    <property type="protein sequence ID" value="EIE27532.1"/>
    <property type="molecule type" value="Genomic_DNA"/>
</dbReference>
<dbReference type="InterPro" id="IPR035968">
    <property type="entry name" value="ATP_synth_F1_ATPase_gsu"/>
</dbReference>
<protein>
    <recommendedName>
        <fullName evidence="10">F-ATPase gamma subunit</fullName>
    </recommendedName>
</protein>
<evidence type="ECO:0000256" key="6">
    <source>
        <dbReference type="ARBA" id="ARBA00023065"/>
    </source>
</evidence>
<dbReference type="Gene3D" id="3.40.1380.10">
    <property type="match status" value="1"/>
</dbReference>
<evidence type="ECO:0000256" key="2">
    <source>
        <dbReference type="ARBA" id="ARBA00004525"/>
    </source>
</evidence>
<dbReference type="eggNOG" id="KOG1531">
    <property type="taxonomic scope" value="Eukaryota"/>
</dbReference>
<evidence type="ECO:0000313" key="11">
    <source>
        <dbReference type="EMBL" id="EIE27532.1"/>
    </source>
</evidence>
<dbReference type="GeneID" id="17045547"/>
<dbReference type="InterPro" id="IPR000131">
    <property type="entry name" value="ATP_synth_F1_gsu"/>
</dbReference>
<evidence type="ECO:0000256" key="10">
    <source>
        <dbReference type="ARBA" id="ARBA00031066"/>
    </source>
</evidence>
<keyword evidence="12" id="KW-1185">Reference proteome</keyword>
<evidence type="ECO:0000256" key="9">
    <source>
        <dbReference type="ARBA" id="ARBA00023310"/>
    </source>
</evidence>
<dbReference type="RefSeq" id="XP_005652076.1">
    <property type="nucleotide sequence ID" value="XM_005652019.1"/>
</dbReference>
<keyword evidence="5" id="KW-0375">Hydrogen ion transport</keyword>